<keyword evidence="4 6" id="KW-0694">RNA-binding</keyword>
<name>A0ABN7STS7_OIKDI</name>
<evidence type="ECO:0000256" key="2">
    <source>
        <dbReference type="ARBA" id="ARBA00022664"/>
    </source>
</evidence>
<keyword evidence="5" id="KW-0539">Nucleus</keyword>
<evidence type="ECO:0000313" key="9">
    <source>
        <dbReference type="EMBL" id="CAG5105242.1"/>
    </source>
</evidence>
<dbReference type="PANTHER" id="PTHR23003">
    <property type="entry name" value="RNA RECOGNITION MOTIF RRM DOMAIN CONTAINING PROTEIN"/>
    <property type="match status" value="1"/>
</dbReference>
<sequence length="285" mass="33241">MDREEAQIYIGYLPNHARMSDVEEFFKGFGHIKSINLKPGYGFVVFEDRRDAEEAVRDLDGRRMCGEKVDVEMAKGPGNKAKKDSYRGGDRPIVRDTRRMRGRSRSRDRFSTRKKEPYRDDPCIEITNLSTRCSWQDLKDFIRDNARVEPDFCDAHKFEDRLATVSFRSSSDMKKVVSRMDGFEIHGRKINVRVKWDPESGKRKDDDREAADETIFHDALLPVDLLLDPQRVLQRKNKMAMTRKRARDLDPDLNPNKVLLTNERSNTIFDENTAFSTIFLSQLLI</sequence>
<dbReference type="EMBL" id="OU015566">
    <property type="protein sequence ID" value="CAG5105242.1"/>
    <property type="molecule type" value="Genomic_DNA"/>
</dbReference>
<evidence type="ECO:0000256" key="4">
    <source>
        <dbReference type="ARBA" id="ARBA00022884"/>
    </source>
</evidence>
<proteinExistence type="predicted"/>
<evidence type="ECO:0000259" key="8">
    <source>
        <dbReference type="PROSITE" id="PS50102"/>
    </source>
</evidence>
<dbReference type="Gene3D" id="3.30.70.330">
    <property type="match status" value="2"/>
</dbReference>
<gene>
    <name evidence="9" type="ORF">OKIOD_LOCUS10719</name>
</gene>
<evidence type="ECO:0000256" key="6">
    <source>
        <dbReference type="PROSITE-ProRule" id="PRU00176"/>
    </source>
</evidence>
<dbReference type="SUPFAM" id="SSF54928">
    <property type="entry name" value="RNA-binding domain, RBD"/>
    <property type="match status" value="2"/>
</dbReference>
<keyword evidence="3" id="KW-0677">Repeat</keyword>
<accession>A0ABN7STS7</accession>
<feature type="region of interest" description="Disordered" evidence="7">
    <location>
        <begin position="73"/>
        <end position="115"/>
    </location>
</feature>
<keyword evidence="2" id="KW-0507">mRNA processing</keyword>
<protein>
    <submittedName>
        <fullName evidence="9">Oidioi.mRNA.OKI2018_I69.chr1.g1954.t1.cds</fullName>
    </submittedName>
</protein>
<feature type="domain" description="RRM" evidence="8">
    <location>
        <begin position="6"/>
        <end position="76"/>
    </location>
</feature>
<dbReference type="InterPro" id="IPR012677">
    <property type="entry name" value="Nucleotide-bd_a/b_plait_sf"/>
</dbReference>
<evidence type="ECO:0000313" key="10">
    <source>
        <dbReference type="Proteomes" id="UP001158576"/>
    </source>
</evidence>
<reference evidence="9 10" key="1">
    <citation type="submission" date="2021-04" db="EMBL/GenBank/DDBJ databases">
        <authorList>
            <person name="Bliznina A."/>
        </authorList>
    </citation>
    <scope>NUCLEOTIDE SEQUENCE [LARGE SCALE GENOMIC DNA]</scope>
</reference>
<comment type="subcellular location">
    <subcellularLocation>
        <location evidence="1">Nucleus</location>
    </subcellularLocation>
</comment>
<dbReference type="PANTHER" id="PTHR23003:SF62">
    <property type="entry name" value="SERINE_ARGININE (SR)-TYPE SHUTTLING MRNA BINDING PROTEIN NPL3"/>
    <property type="match status" value="1"/>
</dbReference>
<evidence type="ECO:0000256" key="5">
    <source>
        <dbReference type="ARBA" id="ARBA00023242"/>
    </source>
</evidence>
<dbReference type="InterPro" id="IPR050374">
    <property type="entry name" value="RRT5_SRSF_SR"/>
</dbReference>
<dbReference type="Pfam" id="PF00076">
    <property type="entry name" value="RRM_1"/>
    <property type="match status" value="2"/>
</dbReference>
<evidence type="ECO:0000256" key="1">
    <source>
        <dbReference type="ARBA" id="ARBA00004123"/>
    </source>
</evidence>
<organism evidence="9 10">
    <name type="scientific">Oikopleura dioica</name>
    <name type="common">Tunicate</name>
    <dbReference type="NCBI Taxonomy" id="34765"/>
    <lineage>
        <taxon>Eukaryota</taxon>
        <taxon>Metazoa</taxon>
        <taxon>Chordata</taxon>
        <taxon>Tunicata</taxon>
        <taxon>Appendicularia</taxon>
        <taxon>Copelata</taxon>
        <taxon>Oikopleuridae</taxon>
        <taxon>Oikopleura</taxon>
    </lineage>
</organism>
<dbReference type="Proteomes" id="UP001158576">
    <property type="component" value="Chromosome 1"/>
</dbReference>
<evidence type="ECO:0000256" key="7">
    <source>
        <dbReference type="SAM" id="MobiDB-lite"/>
    </source>
</evidence>
<feature type="compositionally biased region" description="Basic and acidic residues" evidence="7">
    <location>
        <begin position="81"/>
        <end position="115"/>
    </location>
</feature>
<keyword evidence="10" id="KW-1185">Reference proteome</keyword>
<dbReference type="InterPro" id="IPR000504">
    <property type="entry name" value="RRM_dom"/>
</dbReference>
<dbReference type="SMART" id="SM00360">
    <property type="entry name" value="RRM"/>
    <property type="match status" value="2"/>
</dbReference>
<dbReference type="InterPro" id="IPR035979">
    <property type="entry name" value="RBD_domain_sf"/>
</dbReference>
<dbReference type="PROSITE" id="PS50102">
    <property type="entry name" value="RRM"/>
    <property type="match status" value="1"/>
</dbReference>
<evidence type="ECO:0000256" key="3">
    <source>
        <dbReference type="ARBA" id="ARBA00022737"/>
    </source>
</evidence>